<sequence>MKMVMRYSIGVIVLIIIALRIYFHDPNPTYSGEKEISGLQQTVDIFTDNYGVPHIFAQNESDLFFAAGYQTARDRLFQISLVVSASRGSLAAFFGDNYLKDDIYLRTWGIHKTAKEILNNTDQKTIKTLQSTCDGINARIDELDGKYPLEFKLLRVKPLK</sequence>
<evidence type="ECO:0008006" key="3">
    <source>
        <dbReference type="Google" id="ProtNLM"/>
    </source>
</evidence>
<dbReference type="InterPro" id="IPR029055">
    <property type="entry name" value="Ntn_hydrolases_N"/>
</dbReference>
<dbReference type="PANTHER" id="PTHR34218">
    <property type="entry name" value="PEPTIDASE S45 PENICILLIN AMIDASE"/>
    <property type="match status" value="1"/>
</dbReference>
<dbReference type="GO" id="GO:0017000">
    <property type="term" value="P:antibiotic biosynthetic process"/>
    <property type="evidence" value="ECO:0007669"/>
    <property type="project" value="InterPro"/>
</dbReference>
<comment type="similarity">
    <text evidence="1">Belongs to the peptidase S45 family.</text>
</comment>
<dbReference type="InterPro" id="IPR002692">
    <property type="entry name" value="S45"/>
</dbReference>
<dbReference type="AlphaFoldDB" id="A0A382JGH7"/>
<dbReference type="SUPFAM" id="SSF56235">
    <property type="entry name" value="N-terminal nucleophile aminohydrolases (Ntn hydrolases)"/>
    <property type="match status" value="1"/>
</dbReference>
<feature type="non-terminal residue" evidence="2">
    <location>
        <position position="160"/>
    </location>
</feature>
<evidence type="ECO:0000256" key="1">
    <source>
        <dbReference type="ARBA" id="ARBA00006586"/>
    </source>
</evidence>
<accession>A0A382JGH7</accession>
<dbReference type="InterPro" id="IPR023343">
    <property type="entry name" value="Penicillin_amidase_dom1"/>
</dbReference>
<gene>
    <name evidence="2" type="ORF">METZ01_LOCUS263810</name>
</gene>
<dbReference type="PANTHER" id="PTHR34218:SF4">
    <property type="entry name" value="ACYL-HOMOSERINE LACTONE ACYLASE QUIP"/>
    <property type="match status" value="1"/>
</dbReference>
<reference evidence="2" key="1">
    <citation type="submission" date="2018-05" db="EMBL/GenBank/DDBJ databases">
        <authorList>
            <person name="Lanie J.A."/>
            <person name="Ng W.-L."/>
            <person name="Kazmierczak K.M."/>
            <person name="Andrzejewski T.M."/>
            <person name="Davidsen T.M."/>
            <person name="Wayne K.J."/>
            <person name="Tettelin H."/>
            <person name="Glass J.I."/>
            <person name="Rusch D."/>
            <person name="Podicherti R."/>
            <person name="Tsui H.-C.T."/>
            <person name="Winkler M.E."/>
        </authorList>
    </citation>
    <scope>NUCLEOTIDE SEQUENCE</scope>
</reference>
<dbReference type="Pfam" id="PF01804">
    <property type="entry name" value="Penicil_amidase"/>
    <property type="match status" value="1"/>
</dbReference>
<dbReference type="Gene3D" id="1.10.439.10">
    <property type="entry name" value="Penicillin Amidohydrolase, domain 1"/>
    <property type="match status" value="1"/>
</dbReference>
<organism evidence="2">
    <name type="scientific">marine metagenome</name>
    <dbReference type="NCBI Taxonomy" id="408172"/>
    <lineage>
        <taxon>unclassified sequences</taxon>
        <taxon>metagenomes</taxon>
        <taxon>ecological metagenomes</taxon>
    </lineage>
</organism>
<proteinExistence type="inferred from homology"/>
<name>A0A382JGH7_9ZZZZ</name>
<dbReference type="EMBL" id="UINC01074092">
    <property type="protein sequence ID" value="SVC10956.1"/>
    <property type="molecule type" value="Genomic_DNA"/>
</dbReference>
<protein>
    <recommendedName>
        <fullName evidence="3">Penicillin acylase family protein</fullName>
    </recommendedName>
</protein>
<evidence type="ECO:0000313" key="2">
    <source>
        <dbReference type="EMBL" id="SVC10956.1"/>
    </source>
</evidence>
<dbReference type="GO" id="GO:0016811">
    <property type="term" value="F:hydrolase activity, acting on carbon-nitrogen (but not peptide) bonds, in linear amides"/>
    <property type="evidence" value="ECO:0007669"/>
    <property type="project" value="InterPro"/>
</dbReference>